<accession>A0A0G1Y2A2</accession>
<evidence type="ECO:0000313" key="2">
    <source>
        <dbReference type="EMBL" id="KKW37280.1"/>
    </source>
</evidence>
<name>A0A0G1Y2A2_9BACT</name>
<feature type="compositionally biased region" description="Basic and acidic residues" evidence="1">
    <location>
        <begin position="62"/>
        <end position="72"/>
    </location>
</feature>
<feature type="compositionally biased region" description="Low complexity" evidence="1">
    <location>
        <begin position="49"/>
        <end position="61"/>
    </location>
</feature>
<dbReference type="STRING" id="1618607.UY86_C0012G0007"/>
<dbReference type="EMBL" id="LCRR01000012">
    <property type="protein sequence ID" value="KKW37280.1"/>
    <property type="molecule type" value="Genomic_DNA"/>
</dbReference>
<sequence>MPELSTATFDPRNLPGIRSTVRPLLGGYDPATKTPYGTFGAVPINWGQAPSATDAAKAATEASKERDRKKREDEFHALLKKAANNPASLTPVETDRLNKADKKEIAAANGEQLAKAAKVFSEKTAEKILEKEDFKEKDAFHKNWHEEAKGAPLNKTDEMVNELKTINSRLATPLPGITTIARNDTINKALINPLKDALEAKRDDAQTDHGLAIAAHVAAPTAATLATVRAATTQLRVATQAFEKAKGIAETLGKVPLGVGGEADAGAFKKK</sequence>
<feature type="region of interest" description="Disordered" evidence="1">
    <location>
        <begin position="1"/>
        <end position="29"/>
    </location>
</feature>
<dbReference type="AlphaFoldDB" id="A0A0G1Y2A2"/>
<evidence type="ECO:0000256" key="1">
    <source>
        <dbReference type="SAM" id="MobiDB-lite"/>
    </source>
</evidence>
<reference evidence="2 3" key="1">
    <citation type="journal article" date="2015" name="Nature">
        <title>rRNA introns, odd ribosomes, and small enigmatic genomes across a large radiation of phyla.</title>
        <authorList>
            <person name="Brown C.T."/>
            <person name="Hug L.A."/>
            <person name="Thomas B.C."/>
            <person name="Sharon I."/>
            <person name="Castelle C.J."/>
            <person name="Singh A."/>
            <person name="Wilkins M.J."/>
            <person name="Williams K.H."/>
            <person name="Banfield J.F."/>
        </authorList>
    </citation>
    <scope>NUCLEOTIDE SEQUENCE [LARGE SCALE GENOMIC DNA]</scope>
</reference>
<dbReference type="Proteomes" id="UP000033852">
    <property type="component" value="Unassembled WGS sequence"/>
</dbReference>
<evidence type="ECO:0000313" key="3">
    <source>
        <dbReference type="Proteomes" id="UP000033852"/>
    </source>
</evidence>
<comment type="caution">
    <text evidence="2">The sequence shown here is derived from an EMBL/GenBank/DDBJ whole genome shotgun (WGS) entry which is preliminary data.</text>
</comment>
<feature type="region of interest" description="Disordered" evidence="1">
    <location>
        <begin position="46"/>
        <end position="72"/>
    </location>
</feature>
<gene>
    <name evidence="2" type="ORF">UY86_C0012G0007</name>
</gene>
<proteinExistence type="predicted"/>
<organism evidence="2 3">
    <name type="scientific">Candidatus Adlerbacteria bacterium GW2011_GWB1_54_7</name>
    <dbReference type="NCBI Taxonomy" id="1618607"/>
    <lineage>
        <taxon>Bacteria</taxon>
        <taxon>Candidatus Adleribacteriota</taxon>
    </lineage>
</organism>
<protein>
    <submittedName>
        <fullName evidence="2">Uncharacterized protein</fullName>
    </submittedName>
</protein>